<dbReference type="PROSITE" id="PS50110">
    <property type="entry name" value="RESPONSE_REGULATORY"/>
    <property type="match status" value="1"/>
</dbReference>
<gene>
    <name evidence="7" type="ORF">SAMN05444170_3484</name>
</gene>
<dbReference type="InterPro" id="IPR036890">
    <property type="entry name" value="HATPase_C_sf"/>
</dbReference>
<proteinExistence type="predicted"/>
<name>A0A1M7U3Y2_9BRAD</name>
<dbReference type="RefSeq" id="WP_083587609.1">
    <property type="nucleotide sequence ID" value="NZ_LT670849.1"/>
</dbReference>
<dbReference type="Gene3D" id="1.10.287.130">
    <property type="match status" value="1"/>
</dbReference>
<dbReference type="PANTHER" id="PTHR43065:SF49">
    <property type="entry name" value="HISTIDINE KINASE"/>
    <property type="match status" value="1"/>
</dbReference>
<evidence type="ECO:0000256" key="4">
    <source>
        <dbReference type="PROSITE-ProRule" id="PRU00169"/>
    </source>
</evidence>
<feature type="domain" description="Response regulatory" evidence="6">
    <location>
        <begin position="449"/>
        <end position="565"/>
    </location>
</feature>
<reference evidence="8" key="1">
    <citation type="submission" date="2016-11" db="EMBL/GenBank/DDBJ databases">
        <authorList>
            <person name="Varghese N."/>
            <person name="Submissions S."/>
        </authorList>
    </citation>
    <scope>NUCLEOTIDE SEQUENCE [LARGE SCALE GENOMIC DNA]</scope>
    <source>
        <strain evidence="8">GAS401</strain>
    </source>
</reference>
<evidence type="ECO:0000256" key="1">
    <source>
        <dbReference type="ARBA" id="ARBA00000085"/>
    </source>
</evidence>
<keyword evidence="7" id="KW-0418">Kinase</keyword>
<keyword evidence="3 4" id="KW-0597">Phosphoprotein</keyword>
<sequence length="569" mass="62766">MTLAPEGLNFKEAPDFKALFEGAPGLYLVLTPDLRIVAVSEAYLQATMTKRSEILGRPLFEVFPDNPDDPASDGVRNLNASLQRVLQLRRPDAMPVQKYDIRKPESEGGGFEVRHWSPRNSPVFGPDGRIAYIIHRVEDVTEFIRLKQQGVEQDKLAEELRGRTRQMEAEVFLRAREVDDAKKQLEDEQRLRQTQKMEAVGHLTGGVAHDFNNILTVIIGMAEVLSEDLADDPARIASVRMISDAAQRGAEVTKQLLAFSRQQPLQPRETNLNELVEDIAKLLRPSLGEQVEIQLALEDDSWSALVDPSHLTTALLNLAFNARDAMGEGGKLTLETGNVFLDEAYAALNAEVRPGHYAMVAVSDTGSGIPEAIRDKVFEPFFTTKQTGKGTGLGLSMVYGFVKQSNGHVKIYSEEGHGTSIKLYLPRATETVQAREPVASGEVGGGGETILVVEDDPLVRQYASAQLTLLGYRTILTANGPEALVEIRKGIAFDLLFTDVIMPGGMNGRQLADVVRALHPKMRVLFSAGYTEDAIFHHGRLDPGVLLLPKPYRRSDLARMIRLALDQEA</sequence>
<keyword evidence="8" id="KW-1185">Reference proteome</keyword>
<dbReference type="PANTHER" id="PTHR43065">
    <property type="entry name" value="SENSOR HISTIDINE KINASE"/>
    <property type="match status" value="1"/>
</dbReference>
<dbReference type="EC" id="2.7.13.3" evidence="2"/>
<dbReference type="CDD" id="cd18161">
    <property type="entry name" value="REC_hyHK_blue-like"/>
    <property type="match status" value="1"/>
</dbReference>
<dbReference type="InterPro" id="IPR035965">
    <property type="entry name" value="PAS-like_dom_sf"/>
</dbReference>
<dbReference type="InterPro" id="IPR013656">
    <property type="entry name" value="PAS_4"/>
</dbReference>
<evidence type="ECO:0000313" key="8">
    <source>
        <dbReference type="Proteomes" id="UP000184096"/>
    </source>
</evidence>
<dbReference type="SUPFAM" id="SSF55785">
    <property type="entry name" value="PYP-like sensor domain (PAS domain)"/>
    <property type="match status" value="1"/>
</dbReference>
<dbReference type="Gene3D" id="3.30.565.10">
    <property type="entry name" value="Histidine kinase-like ATPase, C-terminal domain"/>
    <property type="match status" value="1"/>
</dbReference>
<dbReference type="CDD" id="cd00130">
    <property type="entry name" value="PAS"/>
    <property type="match status" value="1"/>
</dbReference>
<dbReference type="SUPFAM" id="SSF47384">
    <property type="entry name" value="Homodimeric domain of signal transducing histidine kinase"/>
    <property type="match status" value="1"/>
</dbReference>
<evidence type="ECO:0000313" key="7">
    <source>
        <dbReference type="EMBL" id="SHN77678.1"/>
    </source>
</evidence>
<dbReference type="InterPro" id="IPR011006">
    <property type="entry name" value="CheY-like_superfamily"/>
</dbReference>
<dbReference type="AlphaFoldDB" id="A0A1M7U3Y2"/>
<dbReference type="OrthoDB" id="9796100at2"/>
<evidence type="ECO:0000259" key="6">
    <source>
        <dbReference type="PROSITE" id="PS50110"/>
    </source>
</evidence>
<organism evidence="7 8">
    <name type="scientific">Bradyrhizobium erythrophlei</name>
    <dbReference type="NCBI Taxonomy" id="1437360"/>
    <lineage>
        <taxon>Bacteria</taxon>
        <taxon>Pseudomonadati</taxon>
        <taxon>Pseudomonadota</taxon>
        <taxon>Alphaproteobacteria</taxon>
        <taxon>Hyphomicrobiales</taxon>
        <taxon>Nitrobacteraceae</taxon>
        <taxon>Bradyrhizobium</taxon>
    </lineage>
</organism>
<dbReference type="SMART" id="SM00388">
    <property type="entry name" value="HisKA"/>
    <property type="match status" value="1"/>
</dbReference>
<dbReference type="SMART" id="SM00448">
    <property type="entry name" value="REC"/>
    <property type="match status" value="1"/>
</dbReference>
<feature type="domain" description="Histidine kinase" evidence="5">
    <location>
        <begin position="206"/>
        <end position="429"/>
    </location>
</feature>
<dbReference type="CDD" id="cd00082">
    <property type="entry name" value="HisKA"/>
    <property type="match status" value="1"/>
</dbReference>
<dbReference type="InterPro" id="IPR001789">
    <property type="entry name" value="Sig_transdc_resp-reg_receiver"/>
</dbReference>
<dbReference type="InterPro" id="IPR004358">
    <property type="entry name" value="Sig_transdc_His_kin-like_C"/>
</dbReference>
<dbReference type="Pfam" id="PF08448">
    <property type="entry name" value="PAS_4"/>
    <property type="match status" value="1"/>
</dbReference>
<dbReference type="InterPro" id="IPR036097">
    <property type="entry name" value="HisK_dim/P_sf"/>
</dbReference>
<dbReference type="InterPro" id="IPR003594">
    <property type="entry name" value="HATPase_dom"/>
</dbReference>
<dbReference type="InterPro" id="IPR000014">
    <property type="entry name" value="PAS"/>
</dbReference>
<accession>A0A1M7U3Y2</accession>
<dbReference type="Pfam" id="PF02518">
    <property type="entry name" value="HATPase_c"/>
    <property type="match status" value="1"/>
</dbReference>
<feature type="modified residue" description="4-aspartylphosphate" evidence="4">
    <location>
        <position position="499"/>
    </location>
</feature>
<dbReference type="SUPFAM" id="SSF55874">
    <property type="entry name" value="ATPase domain of HSP90 chaperone/DNA topoisomerase II/histidine kinase"/>
    <property type="match status" value="1"/>
</dbReference>
<dbReference type="SMART" id="SM00387">
    <property type="entry name" value="HATPase_c"/>
    <property type="match status" value="1"/>
</dbReference>
<dbReference type="Proteomes" id="UP000184096">
    <property type="component" value="Chromosome I"/>
</dbReference>
<dbReference type="SMART" id="SM00091">
    <property type="entry name" value="PAS"/>
    <property type="match status" value="1"/>
</dbReference>
<dbReference type="SUPFAM" id="SSF52172">
    <property type="entry name" value="CheY-like"/>
    <property type="match status" value="1"/>
</dbReference>
<dbReference type="Gene3D" id="3.40.50.2300">
    <property type="match status" value="1"/>
</dbReference>
<comment type="catalytic activity">
    <reaction evidence="1">
        <text>ATP + protein L-histidine = ADP + protein N-phospho-L-histidine.</text>
        <dbReference type="EC" id="2.7.13.3"/>
    </reaction>
</comment>
<dbReference type="Gene3D" id="3.30.450.20">
    <property type="entry name" value="PAS domain"/>
    <property type="match status" value="1"/>
</dbReference>
<dbReference type="GO" id="GO:0000155">
    <property type="term" value="F:phosphorelay sensor kinase activity"/>
    <property type="evidence" value="ECO:0007669"/>
    <property type="project" value="InterPro"/>
</dbReference>
<dbReference type="Pfam" id="PF00072">
    <property type="entry name" value="Response_reg"/>
    <property type="match status" value="1"/>
</dbReference>
<evidence type="ECO:0000259" key="5">
    <source>
        <dbReference type="PROSITE" id="PS50109"/>
    </source>
</evidence>
<dbReference type="EMBL" id="LT670849">
    <property type="protein sequence ID" value="SHN77678.1"/>
    <property type="molecule type" value="Genomic_DNA"/>
</dbReference>
<protein>
    <recommendedName>
        <fullName evidence="2">histidine kinase</fullName>
        <ecNumber evidence="2">2.7.13.3</ecNumber>
    </recommendedName>
</protein>
<dbReference type="InterPro" id="IPR005467">
    <property type="entry name" value="His_kinase_dom"/>
</dbReference>
<dbReference type="Pfam" id="PF00512">
    <property type="entry name" value="HisKA"/>
    <property type="match status" value="1"/>
</dbReference>
<evidence type="ECO:0000256" key="3">
    <source>
        <dbReference type="ARBA" id="ARBA00022553"/>
    </source>
</evidence>
<keyword evidence="7" id="KW-0808">Transferase</keyword>
<dbReference type="InterPro" id="IPR003661">
    <property type="entry name" value="HisK_dim/P_dom"/>
</dbReference>
<dbReference type="PRINTS" id="PR00344">
    <property type="entry name" value="BCTRLSENSOR"/>
</dbReference>
<dbReference type="PROSITE" id="PS50109">
    <property type="entry name" value="HIS_KIN"/>
    <property type="match status" value="1"/>
</dbReference>
<evidence type="ECO:0000256" key="2">
    <source>
        <dbReference type="ARBA" id="ARBA00012438"/>
    </source>
</evidence>